<dbReference type="PANTHER" id="PTHR16301">
    <property type="entry name" value="IMPACT-RELATED"/>
    <property type="match status" value="1"/>
</dbReference>
<proteinExistence type="inferred from homology"/>
<dbReference type="PANTHER" id="PTHR16301:SF20">
    <property type="entry name" value="IMPACT FAMILY MEMBER YIGZ"/>
    <property type="match status" value="1"/>
</dbReference>
<comment type="similarity">
    <text evidence="1">Belongs to the IMPACT family.</text>
</comment>
<name>A0ABY9HAM6_9MOLU</name>
<dbReference type="InterPro" id="IPR023582">
    <property type="entry name" value="Impact"/>
</dbReference>
<protein>
    <submittedName>
        <fullName evidence="3">YigZ family protein</fullName>
    </submittedName>
</protein>
<evidence type="ECO:0000259" key="2">
    <source>
        <dbReference type="Pfam" id="PF01205"/>
    </source>
</evidence>
<dbReference type="Gene3D" id="3.30.230.30">
    <property type="entry name" value="Impact, N-terminal domain"/>
    <property type="match status" value="1"/>
</dbReference>
<dbReference type="InterPro" id="IPR036956">
    <property type="entry name" value="Impact_N_sf"/>
</dbReference>
<feature type="domain" description="Impact N-terminal" evidence="2">
    <location>
        <begin position="9"/>
        <end position="113"/>
    </location>
</feature>
<accession>A0ABY9HAM6</accession>
<dbReference type="Pfam" id="PF01205">
    <property type="entry name" value="Impact_N"/>
    <property type="match status" value="1"/>
</dbReference>
<dbReference type="InterPro" id="IPR020568">
    <property type="entry name" value="Ribosomal_Su5_D2-typ_SF"/>
</dbReference>
<sequence>MITEELIVKKSRFIGYLYPISDKEQVKQLLSELRREHKKARHVCHAYLLKQNGAESAGFSDDGEPKNTAGRPIYELINLKGVSNVLVVVVRYFGGIKLGAGGLIRAYREAASLTINKYLQEKGNNVKN</sequence>
<evidence type="ECO:0000313" key="3">
    <source>
        <dbReference type="EMBL" id="WLP85378.1"/>
    </source>
</evidence>
<dbReference type="Proteomes" id="UP001237011">
    <property type="component" value="Chromosome"/>
</dbReference>
<keyword evidence="4" id="KW-1185">Reference proteome</keyword>
<evidence type="ECO:0000256" key="1">
    <source>
        <dbReference type="ARBA" id="ARBA00007665"/>
    </source>
</evidence>
<dbReference type="EMBL" id="CP132191">
    <property type="protein sequence ID" value="WLP85378.1"/>
    <property type="molecule type" value="Genomic_DNA"/>
</dbReference>
<gene>
    <name evidence="3" type="ORF">Q8852_03595</name>
</gene>
<dbReference type="RefSeq" id="WP_305937814.1">
    <property type="nucleotide sequence ID" value="NZ_CP132191.1"/>
</dbReference>
<dbReference type="SUPFAM" id="SSF54211">
    <property type="entry name" value="Ribosomal protein S5 domain 2-like"/>
    <property type="match status" value="1"/>
</dbReference>
<organism evidence="3 4">
    <name type="scientific">Mycoplasma seminis</name>
    <dbReference type="NCBI Taxonomy" id="512749"/>
    <lineage>
        <taxon>Bacteria</taxon>
        <taxon>Bacillati</taxon>
        <taxon>Mycoplasmatota</taxon>
        <taxon>Mollicutes</taxon>
        <taxon>Mycoplasmataceae</taxon>
        <taxon>Mycoplasma</taxon>
    </lineage>
</organism>
<evidence type="ECO:0000313" key="4">
    <source>
        <dbReference type="Proteomes" id="UP001237011"/>
    </source>
</evidence>
<dbReference type="InterPro" id="IPR001498">
    <property type="entry name" value="Impact_N"/>
</dbReference>
<reference evidence="3" key="1">
    <citation type="submission" date="2023-08" db="EMBL/GenBank/DDBJ databases">
        <title>Complete genome sequence of Mycoplasma seminis 2200.</title>
        <authorList>
            <person name="Spergser J."/>
        </authorList>
    </citation>
    <scope>NUCLEOTIDE SEQUENCE [LARGE SCALE GENOMIC DNA]</scope>
    <source>
        <strain evidence="3">2200</strain>
    </source>
</reference>